<evidence type="ECO:0000313" key="4">
    <source>
        <dbReference type="EMBL" id="MBB3023008.1"/>
    </source>
</evidence>
<feature type="compositionally biased region" description="Low complexity" evidence="1">
    <location>
        <begin position="372"/>
        <end position="386"/>
    </location>
</feature>
<dbReference type="Proteomes" id="UP000568050">
    <property type="component" value="Unassembled WGS sequence"/>
</dbReference>
<dbReference type="GO" id="GO:0000028">
    <property type="term" value="P:ribosomal small subunit assembly"/>
    <property type="evidence" value="ECO:0007669"/>
    <property type="project" value="TreeGrafter"/>
</dbReference>
<feature type="region of interest" description="Disordered" evidence="1">
    <location>
        <begin position="267"/>
        <end position="302"/>
    </location>
</feature>
<keyword evidence="2" id="KW-0472">Membrane</keyword>
<gene>
    <name evidence="4" type="ORF">FHX50_001291</name>
</gene>
<organism evidence="4 5">
    <name type="scientific">Helcobacillus massiliensis</name>
    <dbReference type="NCBI Taxonomy" id="521392"/>
    <lineage>
        <taxon>Bacteria</taxon>
        <taxon>Bacillati</taxon>
        <taxon>Actinomycetota</taxon>
        <taxon>Actinomycetes</taxon>
        <taxon>Micrococcales</taxon>
        <taxon>Dermabacteraceae</taxon>
        <taxon>Helcobacillus</taxon>
    </lineage>
</organism>
<dbReference type="InterPro" id="IPR006073">
    <property type="entry name" value="GTP-bd"/>
</dbReference>
<dbReference type="GO" id="GO:0019843">
    <property type="term" value="F:rRNA binding"/>
    <property type="evidence" value="ECO:0007669"/>
    <property type="project" value="TreeGrafter"/>
</dbReference>
<feature type="transmembrane region" description="Helical" evidence="2">
    <location>
        <begin position="515"/>
        <end position="539"/>
    </location>
</feature>
<dbReference type="InterPro" id="IPR027417">
    <property type="entry name" value="P-loop_NTPase"/>
</dbReference>
<dbReference type="AlphaFoldDB" id="A0A839QTP6"/>
<reference evidence="4 5" key="1">
    <citation type="submission" date="2020-08" db="EMBL/GenBank/DDBJ databases">
        <title>Sequencing the genomes of 1000 actinobacteria strains.</title>
        <authorList>
            <person name="Klenk H.-P."/>
        </authorList>
    </citation>
    <scope>NUCLEOTIDE SEQUENCE [LARGE SCALE GENOMIC DNA]</scope>
    <source>
        <strain evidence="4 5">DSM 23040</strain>
    </source>
</reference>
<feature type="domain" description="G" evidence="3">
    <location>
        <begin position="50"/>
        <end position="167"/>
    </location>
</feature>
<dbReference type="PANTHER" id="PTHR42698:SF1">
    <property type="entry name" value="GTPASE ERA, MITOCHONDRIAL"/>
    <property type="match status" value="1"/>
</dbReference>
<keyword evidence="5" id="KW-1185">Reference proteome</keyword>
<feature type="region of interest" description="Disordered" evidence="1">
    <location>
        <begin position="370"/>
        <end position="395"/>
    </location>
</feature>
<comment type="caution">
    <text evidence="4">The sequence shown here is derived from an EMBL/GenBank/DDBJ whole genome shotgun (WGS) entry which is preliminary data.</text>
</comment>
<feature type="transmembrane region" description="Helical" evidence="2">
    <location>
        <begin position="471"/>
        <end position="495"/>
    </location>
</feature>
<dbReference type="Gene3D" id="3.40.50.300">
    <property type="entry name" value="P-loop containing nucleotide triphosphate hydrolases"/>
    <property type="match status" value="1"/>
</dbReference>
<proteinExistence type="predicted"/>
<dbReference type="Pfam" id="PF01926">
    <property type="entry name" value="MMR_HSR1"/>
    <property type="match status" value="1"/>
</dbReference>
<keyword evidence="2" id="KW-0812">Transmembrane</keyword>
<evidence type="ECO:0000259" key="3">
    <source>
        <dbReference type="Pfam" id="PF01926"/>
    </source>
</evidence>
<sequence length="586" mass="62437">MTTISDRLRALEDLRTAGGPLLDDAATGELTALDARVRERVGLSAEHTVVGLFGATGSGKSTLFNALAGEEVSRVAVRRPTTAQPVAAIVENRTSPELEDEAHRLLDWLEVSERHIVSPDGADPRVILVDMPDFDSVQAANRAVAERLADLVDVVVWVSDPEKYADRVMHQEFIARFASHRAVTLSVINQIDRVRDRDRDAVVQSFAELLAADGLPGAEVLATSARTGEGVRELLQAASRVAKQKEAIAQRLTADFQATAARVGPMLGASQPEAPKRSALRSAVTGGRTKHQDFRVPGLPDTVPTEAHDGLVDACSRAAQVDAIARAVGDSYIHRASRSTGWPGTRWLRSFRPDPLARMRLGFAPASRHGRAVTAGGADGSAAGEGQPEFVSRSSLSLDAPGSRAVITRGADRFAEVTAGDAPAPWPARLRDVVDAEAEHLPDGLDYVLTHTQLPGTGRSWWWLPLNIIQWLALLVALAGLGWLLGLSALGFFGIPQPELPMVQGLGFPLPVPTAMIILGLGLGIVLAVLSTLLARVRAGSLRSAARRRLRTSIASAIDDTVADAAQEELDRARSVEGALSTLARA</sequence>
<keyword evidence="2" id="KW-1133">Transmembrane helix</keyword>
<dbReference type="InterPro" id="IPR005662">
    <property type="entry name" value="GTPase_Era-like"/>
</dbReference>
<dbReference type="GO" id="GO:0005829">
    <property type="term" value="C:cytosol"/>
    <property type="evidence" value="ECO:0007669"/>
    <property type="project" value="TreeGrafter"/>
</dbReference>
<evidence type="ECO:0000313" key="5">
    <source>
        <dbReference type="Proteomes" id="UP000568050"/>
    </source>
</evidence>
<evidence type="ECO:0000256" key="2">
    <source>
        <dbReference type="SAM" id="Phobius"/>
    </source>
</evidence>
<dbReference type="GO" id="GO:0005525">
    <property type="term" value="F:GTP binding"/>
    <property type="evidence" value="ECO:0007669"/>
    <property type="project" value="InterPro"/>
</dbReference>
<dbReference type="SUPFAM" id="SSF52540">
    <property type="entry name" value="P-loop containing nucleoside triphosphate hydrolases"/>
    <property type="match status" value="1"/>
</dbReference>
<evidence type="ECO:0000256" key="1">
    <source>
        <dbReference type="SAM" id="MobiDB-lite"/>
    </source>
</evidence>
<dbReference type="EMBL" id="JACHWP010000002">
    <property type="protein sequence ID" value="MBB3023008.1"/>
    <property type="molecule type" value="Genomic_DNA"/>
</dbReference>
<dbReference type="RefSeq" id="WP_183375747.1">
    <property type="nucleotide sequence ID" value="NZ_CBCSFZ010000001.1"/>
</dbReference>
<name>A0A839QTP6_9MICO</name>
<protein>
    <submittedName>
        <fullName evidence="4">GTPase SAR1 family protein</fullName>
    </submittedName>
</protein>
<dbReference type="PANTHER" id="PTHR42698">
    <property type="entry name" value="GTPASE ERA"/>
    <property type="match status" value="1"/>
</dbReference>
<accession>A0A839QTP6</accession>
<dbReference type="GO" id="GO:0043024">
    <property type="term" value="F:ribosomal small subunit binding"/>
    <property type="evidence" value="ECO:0007669"/>
    <property type="project" value="TreeGrafter"/>
</dbReference>